<dbReference type="AlphaFoldDB" id="A0A0F8XTP2"/>
<reference evidence="8" key="1">
    <citation type="journal article" date="2015" name="Nature">
        <title>Complex archaea that bridge the gap between prokaryotes and eukaryotes.</title>
        <authorList>
            <person name="Spang A."/>
            <person name="Saw J.H."/>
            <person name="Jorgensen S.L."/>
            <person name="Zaremba-Niedzwiedzka K."/>
            <person name="Martijn J."/>
            <person name="Lind A.E."/>
            <person name="van Eijk R."/>
            <person name="Schleper C."/>
            <person name="Guy L."/>
            <person name="Ettema T.J."/>
        </authorList>
    </citation>
    <scope>NUCLEOTIDE SEQUENCE</scope>
</reference>
<dbReference type="GO" id="GO:0031419">
    <property type="term" value="F:cobalamin binding"/>
    <property type="evidence" value="ECO:0007669"/>
    <property type="project" value="InterPro"/>
</dbReference>
<dbReference type="GO" id="GO:0005829">
    <property type="term" value="C:cytosol"/>
    <property type="evidence" value="ECO:0007669"/>
    <property type="project" value="TreeGrafter"/>
</dbReference>
<dbReference type="Gene3D" id="3.40.50.280">
    <property type="entry name" value="Cobalamin-binding domain"/>
    <property type="match status" value="1"/>
</dbReference>
<sequence length="385" mass="44171">DWADLVFIGGMLPQQKQFLELIDRVHSRGRKVVAGGADPTSQPAVYKEADYLVLGEAEIAIHGFLEDLEKGVQSGEYVASHRPDVTESPVPRFDLLNFKDYMIVGIQFCRGCPFNCEFCDIIELYGRKPRTKTVQQIIKELDTLNNLGYRGQIDFVDDNFIGHKAKVKEMLRAVKTWSEKHNYPFFYSTQASINIVDDDELLGLMRDIDFRYIFIGIESADDSVLELTQKKQNVNRKLTSDFQKIYKHGMIILAGFIIGFDNETSGSARKIIDIIERGNICMSMVGLLFALPNTQLVRRLEKENRLLIDDTDVKELKNTDVDQATSGLNFITKRPRSEIINDFLFVLHEVFLTKNYFDRVLRVGKLIETNYLFKPNLKKIFQLGC</sequence>
<dbReference type="SFLD" id="SFLDF00303">
    <property type="entry name" value="hopanoid_C2-methyltransferase"/>
    <property type="match status" value="1"/>
</dbReference>
<dbReference type="SFLD" id="SFLDS00029">
    <property type="entry name" value="Radical_SAM"/>
    <property type="match status" value="1"/>
</dbReference>
<gene>
    <name evidence="8" type="ORF">LCGC14_2903580</name>
</gene>
<keyword evidence="5" id="KW-0411">Iron-sulfur</keyword>
<dbReference type="EMBL" id="LAZR01057243">
    <property type="protein sequence ID" value="KKK72467.1"/>
    <property type="molecule type" value="Genomic_DNA"/>
</dbReference>
<dbReference type="PROSITE" id="PS51918">
    <property type="entry name" value="RADICAL_SAM"/>
    <property type="match status" value="1"/>
</dbReference>
<dbReference type="InterPro" id="IPR034530">
    <property type="entry name" value="HpnP-like"/>
</dbReference>
<name>A0A0F8XTP2_9ZZZZ</name>
<dbReference type="InterPro" id="IPR034466">
    <property type="entry name" value="Methyltransferase_Class_B"/>
</dbReference>
<dbReference type="InterPro" id="IPR006638">
    <property type="entry name" value="Elp3/MiaA/NifB-like_rSAM"/>
</dbReference>
<evidence type="ECO:0000259" key="6">
    <source>
        <dbReference type="PROSITE" id="PS51332"/>
    </source>
</evidence>
<protein>
    <submittedName>
        <fullName evidence="8">Uncharacterized protein</fullName>
    </submittedName>
</protein>
<evidence type="ECO:0000256" key="2">
    <source>
        <dbReference type="ARBA" id="ARBA00022691"/>
    </source>
</evidence>
<comment type="cofactor">
    <cofactor evidence="1">
        <name>[4Fe-4S] cluster</name>
        <dbReference type="ChEBI" id="CHEBI:49883"/>
    </cofactor>
</comment>
<evidence type="ECO:0000256" key="1">
    <source>
        <dbReference type="ARBA" id="ARBA00001966"/>
    </source>
</evidence>
<dbReference type="InterPro" id="IPR007197">
    <property type="entry name" value="rSAM"/>
</dbReference>
<keyword evidence="2" id="KW-0949">S-adenosyl-L-methionine</keyword>
<dbReference type="Pfam" id="PF04055">
    <property type="entry name" value="Radical_SAM"/>
    <property type="match status" value="1"/>
</dbReference>
<dbReference type="SUPFAM" id="SSF102114">
    <property type="entry name" value="Radical SAM enzymes"/>
    <property type="match status" value="1"/>
</dbReference>
<feature type="non-terminal residue" evidence="8">
    <location>
        <position position="1"/>
    </location>
</feature>
<evidence type="ECO:0000313" key="8">
    <source>
        <dbReference type="EMBL" id="KKK72467.1"/>
    </source>
</evidence>
<evidence type="ECO:0000259" key="7">
    <source>
        <dbReference type="PROSITE" id="PS51918"/>
    </source>
</evidence>
<dbReference type="SFLD" id="SFLDG01123">
    <property type="entry name" value="methyltransferase_(Class_B)"/>
    <property type="match status" value="1"/>
</dbReference>
<dbReference type="Pfam" id="PF13282">
    <property type="entry name" value="DUF4070"/>
    <property type="match status" value="1"/>
</dbReference>
<dbReference type="PANTHER" id="PTHR43409">
    <property type="entry name" value="ANAEROBIC MAGNESIUM-PROTOPORPHYRIN IX MONOMETHYL ESTER CYCLASE-RELATED"/>
    <property type="match status" value="1"/>
</dbReference>
<dbReference type="InterPro" id="IPR058240">
    <property type="entry name" value="rSAM_sf"/>
</dbReference>
<dbReference type="GO" id="GO:0051539">
    <property type="term" value="F:4 iron, 4 sulfur cluster binding"/>
    <property type="evidence" value="ECO:0007669"/>
    <property type="project" value="UniProtKB-KW"/>
</dbReference>
<feature type="domain" description="Radical SAM core" evidence="7">
    <location>
        <begin position="98"/>
        <end position="326"/>
    </location>
</feature>
<dbReference type="SFLD" id="SFLDG01082">
    <property type="entry name" value="B12-binding_domain_containing"/>
    <property type="match status" value="1"/>
</dbReference>
<dbReference type="GO" id="GO:0003824">
    <property type="term" value="F:catalytic activity"/>
    <property type="evidence" value="ECO:0007669"/>
    <property type="project" value="InterPro"/>
</dbReference>
<accession>A0A0F8XTP2</accession>
<dbReference type="InterPro" id="IPR051198">
    <property type="entry name" value="BchE-like"/>
</dbReference>
<evidence type="ECO:0000256" key="5">
    <source>
        <dbReference type="ARBA" id="ARBA00023014"/>
    </source>
</evidence>
<dbReference type="InterPro" id="IPR025274">
    <property type="entry name" value="DUF4070"/>
</dbReference>
<feature type="domain" description="B12-binding" evidence="6">
    <location>
        <begin position="1"/>
        <end position="75"/>
    </location>
</feature>
<proteinExistence type="predicted"/>
<dbReference type="PANTHER" id="PTHR43409:SF3">
    <property type="entry name" value="HYPOTHETICAL METHYLTRANSFERASE"/>
    <property type="match status" value="1"/>
</dbReference>
<keyword evidence="4" id="KW-0408">Iron</keyword>
<evidence type="ECO:0000256" key="4">
    <source>
        <dbReference type="ARBA" id="ARBA00023004"/>
    </source>
</evidence>
<feature type="non-terminal residue" evidence="8">
    <location>
        <position position="385"/>
    </location>
</feature>
<evidence type="ECO:0000256" key="3">
    <source>
        <dbReference type="ARBA" id="ARBA00022723"/>
    </source>
</evidence>
<dbReference type="InterPro" id="IPR023404">
    <property type="entry name" value="rSAM_horseshoe"/>
</dbReference>
<comment type="caution">
    <text evidence="8">The sequence shown here is derived from an EMBL/GenBank/DDBJ whole genome shotgun (WGS) entry which is preliminary data.</text>
</comment>
<dbReference type="SMART" id="SM00729">
    <property type="entry name" value="Elp3"/>
    <property type="match status" value="1"/>
</dbReference>
<keyword evidence="3" id="KW-0479">Metal-binding</keyword>
<dbReference type="InterPro" id="IPR006158">
    <property type="entry name" value="Cobalamin-bd"/>
</dbReference>
<dbReference type="GO" id="GO:0046872">
    <property type="term" value="F:metal ion binding"/>
    <property type="evidence" value="ECO:0007669"/>
    <property type="project" value="UniProtKB-KW"/>
</dbReference>
<organism evidence="8">
    <name type="scientific">marine sediment metagenome</name>
    <dbReference type="NCBI Taxonomy" id="412755"/>
    <lineage>
        <taxon>unclassified sequences</taxon>
        <taxon>metagenomes</taxon>
        <taxon>ecological metagenomes</taxon>
    </lineage>
</organism>
<dbReference type="PROSITE" id="PS51332">
    <property type="entry name" value="B12_BINDING"/>
    <property type="match status" value="1"/>
</dbReference>
<dbReference type="Gene3D" id="3.80.30.20">
    <property type="entry name" value="tm_1862 like domain"/>
    <property type="match status" value="1"/>
</dbReference>